<dbReference type="RefSeq" id="WP_124543799.1">
    <property type="nucleotide sequence ID" value="NZ_QUSW01000011.1"/>
</dbReference>
<evidence type="ECO:0000313" key="1">
    <source>
        <dbReference type="EMBL" id="RQP21424.1"/>
    </source>
</evidence>
<gene>
    <name evidence="1" type="ORF">DZC73_28525</name>
</gene>
<proteinExistence type="predicted"/>
<name>A0A3N7HHA7_9BURK</name>
<organism evidence="1 2">
    <name type="scientific">Piscinibacter terrae</name>
    <dbReference type="NCBI Taxonomy" id="2496871"/>
    <lineage>
        <taxon>Bacteria</taxon>
        <taxon>Pseudomonadati</taxon>
        <taxon>Pseudomonadota</taxon>
        <taxon>Betaproteobacteria</taxon>
        <taxon>Burkholderiales</taxon>
        <taxon>Sphaerotilaceae</taxon>
        <taxon>Piscinibacter</taxon>
    </lineage>
</organism>
<reference evidence="1 2" key="1">
    <citation type="submission" date="2018-08" db="EMBL/GenBank/DDBJ databases">
        <authorList>
            <person name="Khan S.A."/>
            <person name="Jeon C.O."/>
            <person name="Chun B.H."/>
            <person name="Jeong S.E."/>
        </authorList>
    </citation>
    <scope>NUCLEOTIDE SEQUENCE [LARGE SCALE GENOMIC DNA]</scope>
    <source>
        <strain evidence="1 2">S-16</strain>
    </source>
</reference>
<dbReference type="AlphaFoldDB" id="A0A3N7HHA7"/>
<accession>A0A3N7HHA7</accession>
<dbReference type="EMBL" id="QUSW01000011">
    <property type="protein sequence ID" value="RQP21424.1"/>
    <property type="molecule type" value="Genomic_DNA"/>
</dbReference>
<comment type="caution">
    <text evidence="1">The sequence shown here is derived from an EMBL/GenBank/DDBJ whole genome shotgun (WGS) entry which is preliminary data.</text>
</comment>
<protein>
    <submittedName>
        <fullName evidence="1">Uncharacterized protein</fullName>
    </submittedName>
</protein>
<dbReference type="OrthoDB" id="8869999at2"/>
<evidence type="ECO:0000313" key="2">
    <source>
        <dbReference type="Proteomes" id="UP000267464"/>
    </source>
</evidence>
<sequence>MHIPGRHKKDHRTTNGRRLGPLQAPLLVAAMVLGKPAFAEGASGVVMLDYQAIKVEGYPSIDLVGFHVLNKFNDWLSVGVGGHAPLFKGDYGGFMAFDATVHAERRLFGNLSAAAGLSLGGGGGGKNVEQSKIISGSGGFTKGYVGLGYRFSDLSVGLTYSRIRFTGSVIDGSQFGLYVQAPFSYAVGPYEDAGRSVSASPASGAAASDPSVNNTVSFGLDNIIQIHPKGTSKQVVNLVDAQYNHFVTPHTYLLFGGSVGYHGLAGYNQVFGGVGYRQVHTSRLSSNVQLAVGSGGYAPEKIDTGPGLLIYPKLSTEYRFSDTFGLALSAGYLYAPRGSSRNVTLGASLVYHGTPNGGSPGDSPAREMSYRGHRFHTFLQTGFNTQVGDRDQGKLKLLSVQIDNLLRDNLYIPIQGSIAYGPYLGYPGYGEVLTGLGVQSRYSPGDTFQTFAQVLVGTNIHGLIARPSVGVNLGLSDRFALYGQVGGAVSLDSLGVYPKKYKFRSTSIGVGVSYRFSLPQ</sequence>
<keyword evidence="2" id="KW-1185">Reference proteome</keyword>
<reference evidence="1 2" key="2">
    <citation type="submission" date="2018-12" db="EMBL/GenBank/DDBJ databases">
        <title>Rhizobacter gummiphilus sp. nov., a rubber-degrading bacterium isolated from the soil of a botanical garden in Japan.</title>
        <authorList>
            <person name="Shunsuke S.S."/>
        </authorList>
    </citation>
    <scope>NUCLEOTIDE SEQUENCE [LARGE SCALE GENOMIC DNA]</scope>
    <source>
        <strain evidence="1 2">S-16</strain>
    </source>
</reference>
<dbReference type="Proteomes" id="UP000267464">
    <property type="component" value="Unassembled WGS sequence"/>
</dbReference>